<dbReference type="EMBL" id="AP027081">
    <property type="protein sequence ID" value="BDU78037.1"/>
    <property type="molecule type" value="Genomic_DNA"/>
</dbReference>
<dbReference type="InterPro" id="IPR018228">
    <property type="entry name" value="DNase_TatD-rel_CS"/>
</dbReference>
<gene>
    <name evidence="5" type="ORF">METESE_29950</name>
</gene>
<dbReference type="GO" id="GO:0005829">
    <property type="term" value="C:cytosol"/>
    <property type="evidence" value="ECO:0007669"/>
    <property type="project" value="TreeGrafter"/>
</dbReference>
<dbReference type="Proteomes" id="UP001228113">
    <property type="component" value="Chromosome"/>
</dbReference>
<reference evidence="5" key="1">
    <citation type="journal article" date="2023" name="Int. J. Syst. Evol. Microbiol.">
        <title>Mesoterricola silvestris gen. nov., sp. nov., Mesoterricola sediminis sp. nov., Geothrix oryzae sp. nov., Geothrix edaphica sp. nov., Geothrix rubra sp. nov., and Geothrix limicola sp. nov., six novel members of Acidobacteriota isolated from soils.</title>
        <authorList>
            <person name="Itoh H."/>
            <person name="Sugisawa Y."/>
            <person name="Mise K."/>
            <person name="Xu Z."/>
            <person name="Kuniyasu M."/>
            <person name="Ushijima N."/>
            <person name="Kawano K."/>
            <person name="Kobayashi E."/>
            <person name="Shiratori Y."/>
            <person name="Masuda Y."/>
            <person name="Senoo K."/>
        </authorList>
    </citation>
    <scope>NUCLEOTIDE SEQUENCE</scope>
    <source>
        <strain evidence="5">W786</strain>
    </source>
</reference>
<evidence type="ECO:0000256" key="2">
    <source>
        <dbReference type="ARBA" id="ARBA00022723"/>
    </source>
</evidence>
<dbReference type="GO" id="GO:0016788">
    <property type="term" value="F:hydrolase activity, acting on ester bonds"/>
    <property type="evidence" value="ECO:0007669"/>
    <property type="project" value="InterPro"/>
</dbReference>
<dbReference type="PIRSF" id="PIRSF005902">
    <property type="entry name" value="DNase_TatD"/>
    <property type="match status" value="1"/>
</dbReference>
<dbReference type="PANTHER" id="PTHR46124:SF2">
    <property type="entry name" value="D-AMINOACYL-TRNA DEACYLASE"/>
    <property type="match status" value="1"/>
</dbReference>
<sequence>MLVDSHCHLTGSYLGEDQLQAVLDRAREAGVTGMVAVGCNLDDSRLVLALARRHPCLAASLGVHPHDARTWDPLTLDALEALLADPAAVFVGETGLDWHYDLSPREEQEQVFRAQIRLARRLGKPLMIHTREAPEATLAILREEGADRGVIHCFSEDLAFARAALDLGFHLSFSGIVTFKNAQAIREVAAWAPLDRILVETDAPYLAPVPFRGKANEPAFVTHVAAQVAALRGLRPESLAETAAANLEALCGWAPSC</sequence>
<evidence type="ECO:0000256" key="4">
    <source>
        <dbReference type="PIRSR" id="PIRSR005902-1"/>
    </source>
</evidence>
<dbReference type="PANTHER" id="PTHR46124">
    <property type="entry name" value="D-AMINOACYL-TRNA DEACYLASE"/>
    <property type="match status" value="1"/>
</dbReference>
<evidence type="ECO:0008006" key="7">
    <source>
        <dbReference type="Google" id="ProtNLM"/>
    </source>
</evidence>
<evidence type="ECO:0000313" key="5">
    <source>
        <dbReference type="EMBL" id="BDU78037.1"/>
    </source>
</evidence>
<dbReference type="FunFam" id="3.20.20.140:FF:000005">
    <property type="entry name" value="TatD family hydrolase"/>
    <property type="match status" value="1"/>
</dbReference>
<proteinExistence type="inferred from homology"/>
<evidence type="ECO:0000256" key="3">
    <source>
        <dbReference type="ARBA" id="ARBA00022801"/>
    </source>
</evidence>
<keyword evidence="6" id="KW-1185">Reference proteome</keyword>
<dbReference type="GO" id="GO:0004536">
    <property type="term" value="F:DNA nuclease activity"/>
    <property type="evidence" value="ECO:0007669"/>
    <property type="project" value="InterPro"/>
</dbReference>
<dbReference type="Gene3D" id="3.20.20.140">
    <property type="entry name" value="Metal-dependent hydrolases"/>
    <property type="match status" value="1"/>
</dbReference>
<protein>
    <recommendedName>
        <fullName evidence="7">TatD DNase family protein</fullName>
    </recommendedName>
</protein>
<keyword evidence="2 4" id="KW-0479">Metal-binding</keyword>
<evidence type="ECO:0000256" key="1">
    <source>
        <dbReference type="ARBA" id="ARBA00009275"/>
    </source>
</evidence>
<evidence type="ECO:0000313" key="6">
    <source>
        <dbReference type="Proteomes" id="UP001228113"/>
    </source>
</evidence>
<feature type="binding site" evidence="4">
    <location>
        <position position="129"/>
    </location>
    <ligand>
        <name>a divalent metal cation</name>
        <dbReference type="ChEBI" id="CHEBI:60240"/>
        <label>2</label>
    </ligand>
</feature>
<feature type="binding site" evidence="4">
    <location>
        <position position="93"/>
    </location>
    <ligand>
        <name>a divalent metal cation</name>
        <dbReference type="ChEBI" id="CHEBI:60240"/>
        <label>1</label>
    </ligand>
</feature>
<accession>A0AA48KF76</accession>
<dbReference type="InterPro" id="IPR032466">
    <property type="entry name" value="Metal_Hydrolase"/>
</dbReference>
<feature type="binding site" evidence="4">
    <location>
        <position position="6"/>
    </location>
    <ligand>
        <name>a divalent metal cation</name>
        <dbReference type="ChEBI" id="CHEBI:60240"/>
        <label>1</label>
    </ligand>
</feature>
<keyword evidence="3" id="KW-0378">Hydrolase</keyword>
<dbReference type="Pfam" id="PF01026">
    <property type="entry name" value="TatD_DNase"/>
    <property type="match status" value="1"/>
</dbReference>
<name>A0AA48KF76_9BACT</name>
<comment type="similarity">
    <text evidence="1">Belongs to the metallo-dependent hydrolases superfamily. TatD-type hydrolase family.</text>
</comment>
<organism evidence="5 6">
    <name type="scientific">Mesoterricola sediminis</name>
    <dbReference type="NCBI Taxonomy" id="2927980"/>
    <lineage>
        <taxon>Bacteria</taxon>
        <taxon>Pseudomonadati</taxon>
        <taxon>Acidobacteriota</taxon>
        <taxon>Holophagae</taxon>
        <taxon>Holophagales</taxon>
        <taxon>Holophagaceae</taxon>
        <taxon>Mesoterricola</taxon>
    </lineage>
</organism>
<feature type="binding site" evidence="4">
    <location>
        <position position="8"/>
    </location>
    <ligand>
        <name>a divalent metal cation</name>
        <dbReference type="ChEBI" id="CHEBI:60240"/>
        <label>1</label>
    </ligand>
</feature>
<dbReference type="InterPro" id="IPR001130">
    <property type="entry name" value="TatD-like"/>
</dbReference>
<dbReference type="KEGG" id="msea:METESE_29950"/>
<dbReference type="InterPro" id="IPR015991">
    <property type="entry name" value="TatD/YcfH-like"/>
</dbReference>
<dbReference type="CDD" id="cd01310">
    <property type="entry name" value="TatD_DNAse"/>
    <property type="match status" value="1"/>
</dbReference>
<dbReference type="SUPFAM" id="SSF51556">
    <property type="entry name" value="Metallo-dependent hydrolases"/>
    <property type="match status" value="1"/>
</dbReference>
<dbReference type="GO" id="GO:0046872">
    <property type="term" value="F:metal ion binding"/>
    <property type="evidence" value="ECO:0007669"/>
    <property type="project" value="UniProtKB-KW"/>
</dbReference>
<dbReference type="AlphaFoldDB" id="A0AA48KF76"/>
<dbReference type="RefSeq" id="WP_243346912.1">
    <property type="nucleotide sequence ID" value="NZ_AP027081.1"/>
</dbReference>
<feature type="binding site" evidence="4">
    <location>
        <position position="152"/>
    </location>
    <ligand>
        <name>a divalent metal cation</name>
        <dbReference type="ChEBI" id="CHEBI:60240"/>
        <label>2</label>
    </ligand>
</feature>
<feature type="binding site" evidence="4">
    <location>
        <position position="202"/>
    </location>
    <ligand>
        <name>a divalent metal cation</name>
        <dbReference type="ChEBI" id="CHEBI:60240"/>
        <label>1</label>
    </ligand>
</feature>
<dbReference type="NCBIfam" id="TIGR00010">
    <property type="entry name" value="YchF/TatD family DNA exonuclease"/>
    <property type="match status" value="1"/>
</dbReference>
<dbReference type="PROSITE" id="PS01090">
    <property type="entry name" value="TATD_2"/>
    <property type="match status" value="1"/>
</dbReference>